<sequence>MIGYCPLDEDPIERPRPSREVSVPVQEKRKISTGRGEDTECNYVVLFFIAGVIALAIMDTLPSRK</sequence>
<protein>
    <submittedName>
        <fullName evidence="3">Uncharacterized protein</fullName>
    </submittedName>
</protein>
<reference evidence="3" key="1">
    <citation type="submission" date="2019-02" db="EMBL/GenBank/DDBJ databases">
        <authorList>
            <person name="Bachy C."/>
            <person name="Yung C.-M."/>
            <person name="Roux S."/>
            <person name="Sullivan M.B."/>
            <person name="Worden A.Z."/>
        </authorList>
    </citation>
    <scope>NUCLEOTIDE SEQUENCE</scope>
    <source>
        <strain evidence="3">BII-V1</strain>
    </source>
</reference>
<feature type="transmembrane region" description="Helical" evidence="2">
    <location>
        <begin position="43"/>
        <end position="61"/>
    </location>
</feature>
<evidence type="ECO:0000313" key="3">
    <source>
        <dbReference type="EMBL" id="QOR60319.1"/>
    </source>
</evidence>
<evidence type="ECO:0000256" key="2">
    <source>
        <dbReference type="SAM" id="Phobius"/>
    </source>
</evidence>
<keyword evidence="2" id="KW-1133">Transmembrane helix</keyword>
<accession>A0A7S6SW07</accession>
<dbReference type="EMBL" id="MK522036">
    <property type="protein sequence ID" value="QOR60319.1"/>
    <property type="molecule type" value="Genomic_DNA"/>
</dbReference>
<feature type="region of interest" description="Disordered" evidence="1">
    <location>
        <begin position="1"/>
        <end position="32"/>
    </location>
</feature>
<keyword evidence="2" id="KW-0472">Membrane</keyword>
<proteinExistence type="predicted"/>
<organism evidence="3">
    <name type="scientific">Bathycoccus sp. RCC716 virus 1</name>
    <dbReference type="NCBI Taxonomy" id="2530038"/>
    <lineage>
        <taxon>Viruses</taxon>
        <taxon>Varidnaviria</taxon>
        <taxon>Bamfordvirae</taxon>
        <taxon>Nucleocytoviricota</taxon>
        <taxon>Megaviricetes</taxon>
        <taxon>Algavirales</taxon>
        <taxon>Phycodnaviridae</taxon>
        <taxon>Prasinovirus</taxon>
    </lineage>
</organism>
<evidence type="ECO:0000256" key="1">
    <source>
        <dbReference type="SAM" id="MobiDB-lite"/>
    </source>
</evidence>
<keyword evidence="2" id="KW-0812">Transmembrane</keyword>
<name>A0A7S6SW07_9PHYC</name>